<feature type="compositionally biased region" description="Polar residues" evidence="7">
    <location>
        <begin position="823"/>
        <end position="843"/>
    </location>
</feature>
<dbReference type="PANTHER" id="PTHR22928:SF3">
    <property type="entry name" value="TELOMERE-ASSOCIATED PROTEIN RIF1"/>
    <property type="match status" value="1"/>
</dbReference>
<feature type="compositionally biased region" description="Basic and acidic residues" evidence="7">
    <location>
        <begin position="990"/>
        <end position="1021"/>
    </location>
</feature>
<feature type="compositionally biased region" description="Basic and acidic residues" evidence="7">
    <location>
        <begin position="487"/>
        <end position="502"/>
    </location>
</feature>
<feature type="region of interest" description="Disordered" evidence="7">
    <location>
        <begin position="536"/>
        <end position="863"/>
    </location>
</feature>
<feature type="compositionally biased region" description="Basic and acidic residues" evidence="7">
    <location>
        <begin position="677"/>
        <end position="688"/>
    </location>
</feature>
<feature type="compositionally biased region" description="Basic and acidic residues" evidence="7">
    <location>
        <begin position="1311"/>
        <end position="1321"/>
    </location>
</feature>
<accession>A0A336MLY3</accession>
<evidence type="ECO:0000259" key="8">
    <source>
        <dbReference type="Pfam" id="PF12231"/>
    </source>
</evidence>
<proteinExistence type="predicted"/>
<dbReference type="GO" id="GO:0005634">
    <property type="term" value="C:nucleus"/>
    <property type="evidence" value="ECO:0007669"/>
    <property type="project" value="UniProtKB-SubCell"/>
</dbReference>
<feature type="region of interest" description="Disordered" evidence="7">
    <location>
        <begin position="962"/>
        <end position="981"/>
    </location>
</feature>
<dbReference type="SUPFAM" id="SSF48371">
    <property type="entry name" value="ARM repeat"/>
    <property type="match status" value="1"/>
</dbReference>
<feature type="compositionally biased region" description="Polar residues" evidence="7">
    <location>
        <begin position="750"/>
        <end position="760"/>
    </location>
</feature>
<feature type="compositionally biased region" description="Polar residues" evidence="7">
    <location>
        <begin position="1173"/>
        <end position="1189"/>
    </location>
</feature>
<feature type="compositionally biased region" description="Basic and acidic residues" evidence="7">
    <location>
        <begin position="795"/>
        <end position="811"/>
    </location>
</feature>
<dbReference type="Pfam" id="PF12231">
    <property type="entry name" value="Rif1_N"/>
    <property type="match status" value="1"/>
</dbReference>
<feature type="compositionally biased region" description="Acidic residues" evidence="7">
    <location>
        <begin position="1022"/>
        <end position="1040"/>
    </location>
</feature>
<evidence type="ECO:0000256" key="5">
    <source>
        <dbReference type="ARBA" id="ARBA00023242"/>
    </source>
</evidence>
<dbReference type="PANTHER" id="PTHR22928">
    <property type="entry name" value="TELOMERE-ASSOCIATED PROTEIN RIF1"/>
    <property type="match status" value="1"/>
</dbReference>
<feature type="region of interest" description="Disordered" evidence="7">
    <location>
        <begin position="987"/>
        <end position="1051"/>
    </location>
</feature>
<evidence type="ECO:0000256" key="3">
    <source>
        <dbReference type="ARBA" id="ARBA00022454"/>
    </source>
</evidence>
<feature type="region of interest" description="Disordered" evidence="7">
    <location>
        <begin position="451"/>
        <end position="470"/>
    </location>
</feature>
<gene>
    <name evidence="9" type="primary">CSON003487</name>
</gene>
<feature type="compositionally biased region" description="Polar residues" evidence="7">
    <location>
        <begin position="899"/>
        <end position="914"/>
    </location>
</feature>
<feature type="region of interest" description="Disordered" evidence="7">
    <location>
        <begin position="1288"/>
        <end position="1339"/>
    </location>
</feature>
<feature type="region of interest" description="Disordered" evidence="7">
    <location>
        <begin position="487"/>
        <end position="522"/>
    </location>
</feature>
<reference evidence="9" key="1">
    <citation type="submission" date="2018-07" db="EMBL/GenBank/DDBJ databases">
        <authorList>
            <person name="Quirk P.G."/>
            <person name="Krulwich T.A."/>
        </authorList>
    </citation>
    <scope>NUCLEOTIDE SEQUENCE</scope>
</reference>
<comment type="subcellular location">
    <subcellularLocation>
        <location evidence="2">Chromosome</location>
        <location evidence="2">Telomere</location>
    </subcellularLocation>
    <subcellularLocation>
        <location evidence="1">Nucleus</location>
    </subcellularLocation>
</comment>
<feature type="domain" description="Telomere-associated protein Rif1 N-terminal" evidence="8">
    <location>
        <begin position="44"/>
        <end position="216"/>
    </location>
</feature>
<keyword evidence="4" id="KW-0779">Telomere</keyword>
<feature type="compositionally biased region" description="Basic and acidic residues" evidence="7">
    <location>
        <begin position="1041"/>
        <end position="1051"/>
    </location>
</feature>
<feature type="compositionally biased region" description="Basic and acidic residues" evidence="7">
    <location>
        <begin position="611"/>
        <end position="627"/>
    </location>
</feature>
<keyword evidence="5" id="KW-0539">Nucleus</keyword>
<feature type="compositionally biased region" description="Basic residues" evidence="7">
    <location>
        <begin position="629"/>
        <end position="646"/>
    </location>
</feature>
<evidence type="ECO:0000256" key="4">
    <source>
        <dbReference type="ARBA" id="ARBA00022895"/>
    </source>
</evidence>
<feature type="compositionally biased region" description="Polar residues" evidence="7">
    <location>
        <begin position="539"/>
        <end position="549"/>
    </location>
</feature>
<feature type="region of interest" description="Disordered" evidence="7">
    <location>
        <begin position="897"/>
        <end position="928"/>
    </location>
</feature>
<feature type="compositionally biased region" description="Polar residues" evidence="7">
    <location>
        <begin position="1288"/>
        <end position="1303"/>
    </location>
</feature>
<keyword evidence="6" id="KW-0131">Cell cycle</keyword>
<feature type="compositionally biased region" description="Polar residues" evidence="7">
    <location>
        <begin position="1322"/>
        <end position="1339"/>
    </location>
</feature>
<name>A0A336MLY3_CULSO</name>
<dbReference type="EMBL" id="UFQT01001639">
    <property type="protein sequence ID" value="SSX31286.1"/>
    <property type="molecule type" value="Genomic_DNA"/>
</dbReference>
<organism evidence="9">
    <name type="scientific">Culicoides sonorensis</name>
    <name type="common">Biting midge</name>
    <dbReference type="NCBI Taxonomy" id="179676"/>
    <lineage>
        <taxon>Eukaryota</taxon>
        <taxon>Metazoa</taxon>
        <taxon>Ecdysozoa</taxon>
        <taxon>Arthropoda</taxon>
        <taxon>Hexapoda</taxon>
        <taxon>Insecta</taxon>
        <taxon>Pterygota</taxon>
        <taxon>Neoptera</taxon>
        <taxon>Endopterygota</taxon>
        <taxon>Diptera</taxon>
        <taxon>Nematocera</taxon>
        <taxon>Chironomoidea</taxon>
        <taxon>Ceratopogonidae</taxon>
        <taxon>Ceratopogoninae</taxon>
        <taxon>Culicoides</taxon>
        <taxon>Monoculicoides</taxon>
    </lineage>
</organism>
<dbReference type="InterPro" id="IPR022031">
    <property type="entry name" value="Rif1_N"/>
</dbReference>
<keyword evidence="3" id="KW-0158">Chromosome</keyword>
<dbReference type="InterPro" id="IPR016024">
    <property type="entry name" value="ARM-type_fold"/>
</dbReference>
<dbReference type="VEuPathDB" id="VectorBase:CSON003487"/>
<evidence type="ECO:0000256" key="1">
    <source>
        <dbReference type="ARBA" id="ARBA00004123"/>
    </source>
</evidence>
<evidence type="ECO:0000313" key="9">
    <source>
        <dbReference type="EMBL" id="SSX31286.1"/>
    </source>
</evidence>
<feature type="compositionally biased region" description="Polar residues" evidence="7">
    <location>
        <begin position="727"/>
        <end position="738"/>
    </location>
</feature>
<evidence type="ECO:0000256" key="6">
    <source>
        <dbReference type="ARBA" id="ARBA00023306"/>
    </source>
</evidence>
<protein>
    <submittedName>
        <fullName evidence="9">CSON003487 protein</fullName>
    </submittedName>
</protein>
<feature type="compositionally biased region" description="Basic and acidic residues" evidence="7">
    <location>
        <begin position="585"/>
        <end position="601"/>
    </location>
</feature>
<feature type="region of interest" description="Disordered" evidence="7">
    <location>
        <begin position="1173"/>
        <end position="1227"/>
    </location>
</feature>
<dbReference type="GO" id="GO:0000723">
    <property type="term" value="P:telomere maintenance"/>
    <property type="evidence" value="ECO:0007669"/>
    <property type="project" value="TreeGrafter"/>
</dbReference>
<sequence length="1564" mass="176254">MDEVNKLLDAAVKDCLISDLETLKKIVGKLSAVKATDGHQLTENEVNNWLSFFLPVVFNQDKEIQTEVIRGLELLIPKLHKCPYQEYTIWPNIRKEIVETYTKHVRGMFKKGESEWHVIFNILLKILDSVIANSTASINTFLPIVEMGFRSDNFQMRADAFLCWKEIIKIFIKFGQISDPKRIKLIQIPLKSSRSKTQEIAENKFDVWWTLIQALGDKLLEHSHLIESFIYFCVGPLGKQKEPLESYLDDQYVQLASPGKIYDSIRDYSIVAIAYMLGKPNRSIQRLAKQTKITFNENSNVCNEAIFDKIGNTLIAACIETTVLISKIDSNQVEINDCIWNSLLTYITDKNAIKYRGFILESLALFKKLVVKLSKTEGNDTEMLRQLIAGAITACVSHQPFVTDASTNEINEMINIINVFIDDFKPKQISGMPASIKARIKFEPKKTTTGGLNVSGIKSPGSAQKSKKEKEEFVAIPTIWKFNPETLTEHQRERMKERREDIPSLYDGNSQNSQDTEVKPWNPKQIVIAGDQSHDTMVLNDNSNSTTPVITRLSKKDSDTQKSPPLGPSPRKALTRSGQSQKTDPSPKKNTNDKSPMKEVPAELSPSKVTVKTEQKSPVEDQSENQKKGTGRRKNAPKSLKDRKMKVLATLAIDTVEGKKLMKELQNQPDQPIKRRSSIDRGAKRVEPSWKQSLIPNKKTRKSTRGVLEEERNNTEMEENDTPSKKVLSQQNDNNKSVKTIAVKLKETSEQAVSQISKSSENTEDEVVEGSQDPELSIKDRRRSRRESQIFNKSQKTEPEKSDEEKREEVSRNINFDSGEANVRSTRNSPRIDQLNPSPTVVNRTPVKSPIVTEQNSMNTPEKLVLTPTVRSSPRKVASTGETQQAAVPHVITAPIASGKSTSPTEASTANSTDVEMLNELRRSPRKTVSELTVDTKLETPILDQMSPMKVVLNDCRLNQELASPDRRKSPRNSAVAELREIITPPLSDLGKKKESPDVGDDHGYAKKQKLSDQSEKKTESDESEEEVNYQIQEEEENSDENNKEDENDKVFMGEIITPTSPTPNLDEQMEPIDRSMTIPSSPDVSLNNEKTSEFLNNTLDISPIATGKSSPITRLAAKNARSESPTINVSPPERKATRSAVVSGIVNLDSPKTSNVYQGGRGAHMMSMVFKQNSSTPNQPQATSSRSFNMGPPKNVQESRDILTFSKTLPGPDASPSASILKRKLDESMDDIESPANKRKRVSFHDPPVSITKEYIRHEEEIRSPSIRPPINRCLLMAAVAQQKLNASSGSNNGTQVNQYNYTLKRKSKRDSSNDLRKLESMNNRNNTSLPVPKMSNVSCTNENNSTIEMSTLMLNDQSTNQSQMETQASQLIQTQEKDTSIRFGNKNEVLQYVMNSYQLEEILEMYFEEKKSINAKAARIMARELSNQMETDSKLRYSILDRLSEKHASEFLEHAIQENPSKAICERLTLPVILNFIMEKAGNDAAAKLQILKKFETFIAGDEQTGGLLTKQELMTFLLNCLPEEMSVQEMTLILDELFRDKTGTELYDTLTSYFRKYFVNQ</sequence>
<evidence type="ECO:0000256" key="7">
    <source>
        <dbReference type="SAM" id="MobiDB-lite"/>
    </source>
</evidence>
<dbReference type="GO" id="GO:0140445">
    <property type="term" value="C:chromosome, telomeric repeat region"/>
    <property type="evidence" value="ECO:0007669"/>
    <property type="project" value="TreeGrafter"/>
</dbReference>
<evidence type="ECO:0000256" key="2">
    <source>
        <dbReference type="ARBA" id="ARBA00004574"/>
    </source>
</evidence>
<dbReference type="OMA" id="PCLVALW"/>